<dbReference type="RefSeq" id="WP_012704591.1">
    <property type="nucleotide sequence ID" value="NZ_CP013847.1"/>
</dbReference>
<comment type="caution">
    <text evidence="1">The sequence shown here is derived from an EMBL/GenBank/DDBJ whole genome shotgun (WGS) entry which is preliminary data.</text>
</comment>
<reference evidence="1 2" key="1">
    <citation type="submission" date="2019-04" db="EMBL/GenBank/DDBJ databases">
        <title>Genome sequencing of Clostridium botulinum Groups I-IV and Clostridium butyricum.</title>
        <authorList>
            <person name="Brunt J."/>
            <person name="Van Vliet A.H.M."/>
            <person name="Stringer S.C."/>
            <person name="Carter A.T."/>
            <person name="Peck M.W."/>
        </authorList>
    </citation>
    <scope>NUCLEOTIDE SEQUENCE [LARGE SCALE GENOMIC DNA]</scope>
    <source>
        <strain evidence="1 2">IFR 18/037</strain>
    </source>
</reference>
<accession>A0A6B3WZV9</accession>
<protein>
    <submittedName>
        <fullName evidence="1">Glutamate racemase</fullName>
    </submittedName>
</protein>
<sequence length="76" mass="8754">MKVVLVKENNKIRVLEGKGTISSTLLAMRSRLTSGDIQYYELDFDTSLEMRIDAYVEALNQYPELLEESKLITKIQ</sequence>
<proteinExistence type="predicted"/>
<dbReference type="EMBL" id="SWOY01000014">
    <property type="protein sequence ID" value="NFG18700.1"/>
    <property type="molecule type" value="Genomic_DNA"/>
</dbReference>
<evidence type="ECO:0000313" key="1">
    <source>
        <dbReference type="EMBL" id="NFG18700.1"/>
    </source>
</evidence>
<organism evidence="1 2">
    <name type="scientific">Clostridium botulinum</name>
    <dbReference type="NCBI Taxonomy" id="1491"/>
    <lineage>
        <taxon>Bacteria</taxon>
        <taxon>Bacillati</taxon>
        <taxon>Bacillota</taxon>
        <taxon>Clostridia</taxon>
        <taxon>Eubacteriales</taxon>
        <taxon>Clostridiaceae</taxon>
        <taxon>Clostridium</taxon>
    </lineage>
</organism>
<gene>
    <name evidence="1" type="ORF">FC794_18370</name>
</gene>
<dbReference type="AlphaFoldDB" id="A0A6B3WZV9"/>
<name>A0A6B3WZV9_CLOBO</name>
<evidence type="ECO:0000313" key="2">
    <source>
        <dbReference type="Proteomes" id="UP000478995"/>
    </source>
</evidence>
<dbReference type="Proteomes" id="UP000478995">
    <property type="component" value="Unassembled WGS sequence"/>
</dbReference>